<dbReference type="WBParaSite" id="EVEC_0000059301-mRNA-1">
    <property type="protein sequence ID" value="EVEC_0000059301-mRNA-1"/>
    <property type="gene ID" value="EVEC_0000059301"/>
</dbReference>
<feature type="chain" id="PRO_5043122414" evidence="1">
    <location>
        <begin position="21"/>
        <end position="82"/>
    </location>
</feature>
<protein>
    <submittedName>
        <fullName evidence="4">Secreted protein</fullName>
    </submittedName>
</protein>
<keyword evidence="3" id="KW-1185">Reference proteome</keyword>
<evidence type="ECO:0000313" key="4">
    <source>
        <dbReference type="WBParaSite" id="EVEC_0000059301-mRNA-1"/>
    </source>
</evidence>
<evidence type="ECO:0000256" key="1">
    <source>
        <dbReference type="SAM" id="SignalP"/>
    </source>
</evidence>
<reference evidence="4" key="1">
    <citation type="submission" date="2017-02" db="UniProtKB">
        <authorList>
            <consortium name="WormBaseParasite"/>
        </authorList>
    </citation>
    <scope>IDENTIFICATION</scope>
</reference>
<dbReference type="EMBL" id="UXUI01000505">
    <property type="protein sequence ID" value="VDD85253.1"/>
    <property type="molecule type" value="Genomic_DNA"/>
</dbReference>
<reference evidence="2 3" key="2">
    <citation type="submission" date="2018-10" db="EMBL/GenBank/DDBJ databases">
        <authorList>
            <consortium name="Pathogen Informatics"/>
        </authorList>
    </citation>
    <scope>NUCLEOTIDE SEQUENCE [LARGE SCALE GENOMIC DNA]</scope>
</reference>
<accession>A0A0N4UTI1</accession>
<proteinExistence type="predicted"/>
<dbReference type="Proteomes" id="UP000274131">
    <property type="component" value="Unassembled WGS sequence"/>
</dbReference>
<evidence type="ECO:0000313" key="3">
    <source>
        <dbReference type="Proteomes" id="UP000274131"/>
    </source>
</evidence>
<gene>
    <name evidence="2" type="ORF">EVEC_LOCUS396</name>
</gene>
<sequence length="82" mass="9211">MTTLWYQVVKALNLSCSGLATVWVQTPLGAAPFKGDIRGDGLVAGPLDMCCSGQMWIQRRTDGLGFKRQPRTVQEQDEWRRL</sequence>
<organism evidence="4">
    <name type="scientific">Enterobius vermicularis</name>
    <name type="common">Human pinworm</name>
    <dbReference type="NCBI Taxonomy" id="51028"/>
    <lineage>
        <taxon>Eukaryota</taxon>
        <taxon>Metazoa</taxon>
        <taxon>Ecdysozoa</taxon>
        <taxon>Nematoda</taxon>
        <taxon>Chromadorea</taxon>
        <taxon>Rhabditida</taxon>
        <taxon>Spirurina</taxon>
        <taxon>Oxyuridomorpha</taxon>
        <taxon>Oxyuroidea</taxon>
        <taxon>Oxyuridae</taxon>
        <taxon>Enterobius</taxon>
    </lineage>
</organism>
<feature type="signal peptide" evidence="1">
    <location>
        <begin position="1"/>
        <end position="20"/>
    </location>
</feature>
<dbReference type="AlphaFoldDB" id="A0A0N4UTI1"/>
<evidence type="ECO:0000313" key="2">
    <source>
        <dbReference type="EMBL" id="VDD85253.1"/>
    </source>
</evidence>
<name>A0A0N4UTI1_ENTVE</name>
<keyword evidence="1" id="KW-0732">Signal</keyword>